<evidence type="ECO:0000259" key="11">
    <source>
        <dbReference type="PROSITE" id="PS50145"/>
    </source>
</evidence>
<feature type="zinc finger region" description="TRAF-type" evidence="7">
    <location>
        <begin position="105"/>
        <end position="160"/>
    </location>
</feature>
<dbReference type="InterPro" id="IPR001841">
    <property type="entry name" value="Znf_RING"/>
</dbReference>
<reference evidence="13 14" key="1">
    <citation type="submission" date="2025-04" db="UniProtKB">
        <authorList>
            <consortium name="RefSeq"/>
        </authorList>
    </citation>
    <scope>IDENTIFICATION</scope>
    <source>
        <tissue evidence="13 14">Gonad</tissue>
    </source>
</reference>
<organism evidence="12 16">
    <name type="scientific">Branchiostoma belcheri</name>
    <name type="common">Amphioxus</name>
    <dbReference type="NCBI Taxonomy" id="7741"/>
    <lineage>
        <taxon>Eukaryota</taxon>
        <taxon>Metazoa</taxon>
        <taxon>Chordata</taxon>
        <taxon>Cephalochordata</taxon>
        <taxon>Leptocardii</taxon>
        <taxon>Amphioxiformes</taxon>
        <taxon>Branchiostomatidae</taxon>
        <taxon>Branchiostoma</taxon>
    </lineage>
</organism>
<dbReference type="Gene3D" id="3.30.40.10">
    <property type="entry name" value="Zinc/RING finger domain, C3HC4 (zinc finger)"/>
    <property type="match status" value="2"/>
</dbReference>
<evidence type="ECO:0000313" key="15">
    <source>
        <dbReference type="RefSeq" id="XP_019619273.1"/>
    </source>
</evidence>
<dbReference type="PROSITE" id="PS50144">
    <property type="entry name" value="MATH"/>
    <property type="match status" value="1"/>
</dbReference>
<dbReference type="InterPro" id="IPR017907">
    <property type="entry name" value="Znf_RING_CS"/>
</dbReference>
<dbReference type="Pfam" id="PF02176">
    <property type="entry name" value="zf-TRAF"/>
    <property type="match status" value="1"/>
</dbReference>
<dbReference type="PROSITE" id="PS00518">
    <property type="entry name" value="ZF_RING_1"/>
    <property type="match status" value="1"/>
</dbReference>
<dbReference type="SMART" id="SM00061">
    <property type="entry name" value="MATH"/>
    <property type="match status" value="1"/>
</dbReference>
<dbReference type="InterPro" id="IPR032070">
    <property type="entry name" value="TRAF_BIRC3-bd"/>
</dbReference>
<keyword evidence="2" id="KW-0963">Cytoplasm</keyword>
<keyword evidence="4" id="KW-0677">Repeat</keyword>
<dbReference type="InterPro" id="IPR013083">
    <property type="entry name" value="Znf_RING/FYVE/PHD"/>
</dbReference>
<keyword evidence="12" id="KW-1185">Reference proteome</keyword>
<dbReference type="PANTHER" id="PTHR10131:SF138">
    <property type="entry name" value="RE66324P"/>
    <property type="match status" value="1"/>
</dbReference>
<dbReference type="AlphaFoldDB" id="A0A6P4YAE2"/>
<dbReference type="GeneID" id="109466095"/>
<dbReference type="Pfam" id="PF00097">
    <property type="entry name" value="zf-C3HC4"/>
    <property type="match status" value="1"/>
</dbReference>
<dbReference type="GO" id="GO:0009898">
    <property type="term" value="C:cytoplasmic side of plasma membrane"/>
    <property type="evidence" value="ECO:0007669"/>
    <property type="project" value="TreeGrafter"/>
</dbReference>
<dbReference type="GO" id="GO:0005164">
    <property type="term" value="F:tumor necrosis factor receptor binding"/>
    <property type="evidence" value="ECO:0007669"/>
    <property type="project" value="TreeGrafter"/>
</dbReference>
<evidence type="ECO:0000313" key="14">
    <source>
        <dbReference type="RefSeq" id="XP_019619272.1"/>
    </source>
</evidence>
<comment type="subcellular location">
    <subcellularLocation>
        <location evidence="1">Cytoplasm</location>
    </subcellularLocation>
</comment>
<dbReference type="PIRSF" id="PIRSF015614">
    <property type="entry name" value="TRAF"/>
    <property type="match status" value="1"/>
</dbReference>
<feature type="coiled-coil region" evidence="8">
    <location>
        <begin position="264"/>
        <end position="377"/>
    </location>
</feature>
<evidence type="ECO:0000256" key="7">
    <source>
        <dbReference type="PROSITE-ProRule" id="PRU00207"/>
    </source>
</evidence>
<dbReference type="Gene3D" id="2.60.210.10">
    <property type="entry name" value="Apoptosis, Tumor Necrosis Factor Receptor Associated Protein 2, Chain A"/>
    <property type="match status" value="1"/>
</dbReference>
<dbReference type="SMART" id="SM00184">
    <property type="entry name" value="RING"/>
    <property type="match status" value="1"/>
</dbReference>
<dbReference type="GO" id="GO:0042981">
    <property type="term" value="P:regulation of apoptotic process"/>
    <property type="evidence" value="ECO:0007669"/>
    <property type="project" value="InterPro"/>
</dbReference>
<dbReference type="InterPro" id="IPR001293">
    <property type="entry name" value="Znf_TRAF"/>
</dbReference>
<dbReference type="Proteomes" id="UP000515135">
    <property type="component" value="Unplaced"/>
</dbReference>
<dbReference type="Pfam" id="PF16673">
    <property type="entry name" value="TRAF_BIRC3_bd"/>
    <property type="match status" value="1"/>
</dbReference>
<dbReference type="RefSeq" id="XP_019619272.1">
    <property type="nucleotide sequence ID" value="XM_019763713.1"/>
</dbReference>
<gene>
    <name evidence="13 14 15 16" type="primary">LOC109466095</name>
</gene>
<dbReference type="PANTHER" id="PTHR10131">
    <property type="entry name" value="TNF RECEPTOR ASSOCIATED FACTOR"/>
    <property type="match status" value="1"/>
</dbReference>
<protein>
    <submittedName>
        <fullName evidence="13 14">TNF receptor-associated factor 2-like isoform X1</fullName>
    </submittedName>
</protein>
<feature type="domain" description="TRAF-type" evidence="11">
    <location>
        <begin position="162"/>
        <end position="221"/>
    </location>
</feature>
<evidence type="ECO:0000313" key="13">
    <source>
        <dbReference type="RefSeq" id="XP_019619271.1"/>
    </source>
</evidence>
<evidence type="ECO:0000256" key="3">
    <source>
        <dbReference type="ARBA" id="ARBA00022723"/>
    </source>
</evidence>
<evidence type="ECO:0000256" key="8">
    <source>
        <dbReference type="SAM" id="Coils"/>
    </source>
</evidence>
<dbReference type="KEGG" id="bbel:109466095"/>
<evidence type="ECO:0000256" key="2">
    <source>
        <dbReference type="ARBA" id="ARBA00022490"/>
    </source>
</evidence>
<sequence length="553" mass="62956">MPGFSVILKETGTDPKYCCSSCGNLLDEPRQTECGHRYCRTCLEELTRTGEGKCAAHRCGETIKLNDQVFPDKAIEREVGGIAVVCNNVKDGCDWEGVVRQVKDHLSQCDYERLPCIHEAQGCEKSIRRKDLATHLQEECDFRTDACQWCKTSFPHNHMKDHQKSCPSAPAKCDWCSKKGLTRAQLQEHQHPETGNCPNMKIPCNFTPAGCKEKMEKKHLHEHQKKSSYVHLNMLLALVLQLASNFEQHRTQEVESSESMRLHIPQLQKTIQDFDSKLVQMERKIASDTSEGATAPGSSGAKALENRIEQVRGKLEDVVKKLAAWEPRVGTFEGIVAVLNREIEKCSSQMEAYERQRRQDREIIETLERKVRSLERIIALKDVAIAEQDLRIQTLELTSYDGILTWKIADFTRKRHDAITGKTASFYSPCFFTSRTGYKMCARIYLNGDGMGKGTHVSLFFVLMRGHYDGLLRWPFRQKVTFMLLDQNNREHVIDAFRPDPTSSSFQRPTSDMNIASGCPLFVPLSQLESSSHAYVRDDTLFIRVIVDTSDLN</sequence>
<evidence type="ECO:0000259" key="10">
    <source>
        <dbReference type="PROSITE" id="PS50144"/>
    </source>
</evidence>
<dbReference type="InterPro" id="IPR012227">
    <property type="entry name" value="TNF_rcpt-assoc_TRAF_met"/>
</dbReference>
<dbReference type="FunFam" id="2.60.210.10:FF:000021">
    <property type="entry name" value="Tumor necrosis factor receptor-associated factor 2"/>
    <property type="match status" value="1"/>
</dbReference>
<dbReference type="GO" id="GO:0007165">
    <property type="term" value="P:signal transduction"/>
    <property type="evidence" value="ECO:0007669"/>
    <property type="project" value="InterPro"/>
</dbReference>
<evidence type="ECO:0000256" key="6">
    <source>
        <dbReference type="ARBA" id="ARBA00022833"/>
    </source>
</evidence>
<evidence type="ECO:0000259" key="9">
    <source>
        <dbReference type="PROSITE" id="PS50089"/>
    </source>
</evidence>
<dbReference type="PROSITE" id="PS50089">
    <property type="entry name" value="ZF_RING_2"/>
    <property type="match status" value="1"/>
</dbReference>
<feature type="zinc finger region" description="TRAF-type" evidence="7">
    <location>
        <begin position="162"/>
        <end position="221"/>
    </location>
</feature>
<keyword evidence="5 7" id="KW-0863">Zinc-finger</keyword>
<dbReference type="GO" id="GO:0043122">
    <property type="term" value="P:regulation of canonical NF-kappaB signal transduction"/>
    <property type="evidence" value="ECO:0007669"/>
    <property type="project" value="TreeGrafter"/>
</dbReference>
<dbReference type="RefSeq" id="XP_019619273.1">
    <property type="nucleotide sequence ID" value="XM_019763714.1"/>
</dbReference>
<dbReference type="GO" id="GO:0008270">
    <property type="term" value="F:zinc ion binding"/>
    <property type="evidence" value="ECO:0007669"/>
    <property type="project" value="UniProtKB-KW"/>
</dbReference>
<dbReference type="OrthoDB" id="6499288at2759"/>
<dbReference type="GO" id="GO:0005737">
    <property type="term" value="C:cytoplasm"/>
    <property type="evidence" value="ECO:0007669"/>
    <property type="project" value="UniProtKB-SubCell"/>
</dbReference>
<evidence type="ECO:0000256" key="1">
    <source>
        <dbReference type="ARBA" id="ARBA00004496"/>
    </source>
</evidence>
<feature type="domain" description="MATH" evidence="10">
    <location>
        <begin position="401"/>
        <end position="547"/>
    </location>
</feature>
<dbReference type="Gene3D" id="1.20.5.170">
    <property type="match status" value="1"/>
</dbReference>
<dbReference type="SUPFAM" id="SSF49599">
    <property type="entry name" value="TRAF domain-like"/>
    <property type="match status" value="2"/>
</dbReference>
<dbReference type="PROSITE" id="PS50145">
    <property type="entry name" value="ZF_TRAF"/>
    <property type="match status" value="2"/>
</dbReference>
<feature type="domain" description="RING-type" evidence="9">
    <location>
        <begin position="19"/>
        <end position="58"/>
    </location>
</feature>
<evidence type="ECO:0000313" key="16">
    <source>
        <dbReference type="RefSeq" id="XP_019619274.1"/>
    </source>
</evidence>
<dbReference type="InterPro" id="IPR049342">
    <property type="entry name" value="TRAF1-6_MATH_dom"/>
</dbReference>
<dbReference type="RefSeq" id="XP_019619271.1">
    <property type="nucleotide sequence ID" value="XM_019763712.1"/>
</dbReference>
<evidence type="ECO:0000256" key="4">
    <source>
        <dbReference type="ARBA" id="ARBA00022737"/>
    </source>
</evidence>
<dbReference type="InterPro" id="IPR002083">
    <property type="entry name" value="MATH/TRAF_dom"/>
</dbReference>
<proteinExistence type="predicted"/>
<evidence type="ECO:0000256" key="5">
    <source>
        <dbReference type="ARBA" id="ARBA00022771"/>
    </source>
</evidence>
<evidence type="ECO:0000313" key="12">
    <source>
        <dbReference type="Proteomes" id="UP000515135"/>
    </source>
</evidence>
<keyword evidence="8" id="KW-0175">Coiled coil</keyword>
<dbReference type="InterPro" id="IPR008974">
    <property type="entry name" value="TRAF-like"/>
</dbReference>
<keyword evidence="6 7" id="KW-0862">Zinc</keyword>
<dbReference type="InterPro" id="IPR018957">
    <property type="entry name" value="Znf_C3HC4_RING-type"/>
</dbReference>
<dbReference type="SUPFAM" id="SSF57997">
    <property type="entry name" value="Tropomyosin"/>
    <property type="match status" value="1"/>
</dbReference>
<keyword evidence="3 7" id="KW-0479">Metal-binding</keyword>
<dbReference type="FunFam" id="1.20.5.170:FF:000035">
    <property type="entry name" value="TNF receptor-associated factor"/>
    <property type="match status" value="1"/>
</dbReference>
<dbReference type="SUPFAM" id="SSF57850">
    <property type="entry name" value="RING/U-box"/>
    <property type="match status" value="1"/>
</dbReference>
<name>A0A6P4YAE2_BRABE</name>
<dbReference type="RefSeq" id="XP_019619274.1">
    <property type="nucleotide sequence ID" value="XM_019763715.1"/>
</dbReference>
<feature type="domain" description="TRAF-type" evidence="11">
    <location>
        <begin position="105"/>
        <end position="160"/>
    </location>
</feature>
<dbReference type="Pfam" id="PF21355">
    <property type="entry name" value="TRAF-mep_MATH"/>
    <property type="match status" value="1"/>
</dbReference>
<accession>A0A6P4YAE2</accession>